<keyword evidence="4" id="KW-1185">Reference proteome</keyword>
<keyword evidence="1" id="KW-0067">ATP-binding</keyword>
<dbReference type="PROSITE" id="PS50975">
    <property type="entry name" value="ATP_GRASP"/>
    <property type="match status" value="1"/>
</dbReference>
<dbReference type="InterPro" id="IPR026838">
    <property type="entry name" value="YheC/D"/>
</dbReference>
<dbReference type="Gene3D" id="3.30.470.20">
    <property type="entry name" value="ATP-grasp fold, B domain"/>
    <property type="match status" value="1"/>
</dbReference>
<sequence length="263" mass="29824">MKKSLGKWEQNLLLKQQSLVSKHIPETTLYSENNLNELLNRYQSVYVKHDTSGQGRAIVNIRKSIGGHYFVNGYTIQGKRVKKTFARVNEIKQLLHPFIKLGRESGLYIIQEDIKSFTLNGQPFAIRVHVQKLKGDWVVGGMFATCANTKKGRGTESGIANPYRDAKVVTISEVLSQTVLKNKQEETIKKLKEIAIAASEAVHSVLPRREYGVDFGINQEGKPFIFEVNSTPGIDEFALIENMAIWKRIVEIRRMQNKFMASS</sequence>
<evidence type="ECO:0000313" key="3">
    <source>
        <dbReference type="EMBL" id="MDW0117707.1"/>
    </source>
</evidence>
<dbReference type="Pfam" id="PF14398">
    <property type="entry name" value="ATPgrasp_YheCD"/>
    <property type="match status" value="1"/>
</dbReference>
<name>A0AAW9A8G4_9BACL</name>
<protein>
    <submittedName>
        <fullName evidence="3">YheC/YheD family protein</fullName>
    </submittedName>
</protein>
<dbReference type="InterPro" id="IPR011761">
    <property type="entry name" value="ATP-grasp"/>
</dbReference>
<evidence type="ECO:0000313" key="4">
    <source>
        <dbReference type="Proteomes" id="UP001271648"/>
    </source>
</evidence>
<feature type="domain" description="ATP-grasp" evidence="2">
    <location>
        <begin position="16"/>
        <end position="254"/>
    </location>
</feature>
<evidence type="ECO:0000259" key="2">
    <source>
        <dbReference type="PROSITE" id="PS50975"/>
    </source>
</evidence>
<gene>
    <name evidence="3" type="ORF">QTL97_12225</name>
</gene>
<dbReference type="GO" id="GO:0046872">
    <property type="term" value="F:metal ion binding"/>
    <property type="evidence" value="ECO:0007669"/>
    <property type="project" value="InterPro"/>
</dbReference>
<organism evidence="3 4">
    <name type="scientific">Sporosarcina thermotolerans</name>
    <dbReference type="NCBI Taxonomy" id="633404"/>
    <lineage>
        <taxon>Bacteria</taxon>
        <taxon>Bacillati</taxon>
        <taxon>Bacillota</taxon>
        <taxon>Bacilli</taxon>
        <taxon>Bacillales</taxon>
        <taxon>Caryophanaceae</taxon>
        <taxon>Sporosarcina</taxon>
    </lineage>
</organism>
<keyword evidence="1" id="KW-0547">Nucleotide-binding</keyword>
<dbReference type="Proteomes" id="UP001271648">
    <property type="component" value="Unassembled WGS sequence"/>
</dbReference>
<accession>A0AAW9A8G4</accession>
<reference evidence="3 4" key="1">
    <citation type="submission" date="2023-06" db="EMBL/GenBank/DDBJ databases">
        <title>Sporosarcina sp. nov., isolated from Korean traditional fermented seafood 'Jeotgal'.</title>
        <authorList>
            <person name="Yang A.I."/>
            <person name="Shin N.-R."/>
        </authorList>
    </citation>
    <scope>NUCLEOTIDE SEQUENCE [LARGE SCALE GENOMIC DNA]</scope>
    <source>
        <strain evidence="3 4">KCTC43456</strain>
    </source>
</reference>
<comment type="caution">
    <text evidence="3">The sequence shown here is derived from an EMBL/GenBank/DDBJ whole genome shotgun (WGS) entry which is preliminary data.</text>
</comment>
<dbReference type="EMBL" id="JAUBDJ010000007">
    <property type="protein sequence ID" value="MDW0117707.1"/>
    <property type="molecule type" value="Genomic_DNA"/>
</dbReference>
<dbReference type="RefSeq" id="WP_283733911.1">
    <property type="nucleotide sequence ID" value="NZ_CP125968.1"/>
</dbReference>
<dbReference type="GO" id="GO:0005524">
    <property type="term" value="F:ATP binding"/>
    <property type="evidence" value="ECO:0007669"/>
    <property type="project" value="UniProtKB-UniRule"/>
</dbReference>
<dbReference type="AlphaFoldDB" id="A0AAW9A8G4"/>
<evidence type="ECO:0000256" key="1">
    <source>
        <dbReference type="PROSITE-ProRule" id="PRU00409"/>
    </source>
</evidence>
<dbReference type="SUPFAM" id="SSF56059">
    <property type="entry name" value="Glutathione synthetase ATP-binding domain-like"/>
    <property type="match status" value="1"/>
</dbReference>
<proteinExistence type="predicted"/>